<feature type="transmembrane region" description="Helical" evidence="6">
    <location>
        <begin position="21"/>
        <end position="41"/>
    </location>
</feature>
<keyword evidence="2" id="KW-1003">Cell membrane</keyword>
<evidence type="ECO:0000259" key="8">
    <source>
        <dbReference type="Pfam" id="PF12704"/>
    </source>
</evidence>
<keyword evidence="4 6" id="KW-1133">Transmembrane helix</keyword>
<dbReference type="GO" id="GO:0022857">
    <property type="term" value="F:transmembrane transporter activity"/>
    <property type="evidence" value="ECO:0007669"/>
    <property type="project" value="TreeGrafter"/>
</dbReference>
<dbReference type="AlphaFoldDB" id="I0K252"/>
<evidence type="ECO:0000313" key="9">
    <source>
        <dbReference type="EMBL" id="CCG98205.1"/>
    </source>
</evidence>
<evidence type="ECO:0000256" key="3">
    <source>
        <dbReference type="ARBA" id="ARBA00022692"/>
    </source>
</evidence>
<name>I0K252_9BACT</name>
<dbReference type="Pfam" id="PF12704">
    <property type="entry name" value="MacB_PCD"/>
    <property type="match status" value="2"/>
</dbReference>
<dbReference type="KEGG" id="fae:FAES_0191"/>
<feature type="domain" description="MacB-like periplasmic core" evidence="8">
    <location>
        <begin position="432"/>
        <end position="631"/>
    </location>
</feature>
<feature type="transmembrane region" description="Helical" evidence="6">
    <location>
        <begin position="375"/>
        <end position="398"/>
    </location>
</feature>
<feature type="transmembrane region" description="Helical" evidence="6">
    <location>
        <begin position="665"/>
        <end position="685"/>
    </location>
</feature>
<dbReference type="InterPro" id="IPR025857">
    <property type="entry name" value="MacB_PCD"/>
</dbReference>
<proteinExistence type="predicted"/>
<evidence type="ECO:0000259" key="7">
    <source>
        <dbReference type="Pfam" id="PF02687"/>
    </source>
</evidence>
<feature type="domain" description="ABC3 transporter permease C-terminal" evidence="7">
    <location>
        <begin position="669"/>
        <end position="781"/>
    </location>
</feature>
<dbReference type="eggNOG" id="COG0577">
    <property type="taxonomic scope" value="Bacteria"/>
</dbReference>
<gene>
    <name evidence="9" type="ORF">FAES_0191</name>
</gene>
<reference evidence="9 10" key="1">
    <citation type="journal article" date="2012" name="J. Bacteriol.">
        <title>Genome Sequence of Fibrella aestuarina BUZ 2T, a Filamentous Marine Bacterium.</title>
        <authorList>
            <person name="Filippini M."/>
            <person name="Qi W."/>
            <person name="Blom J."/>
            <person name="Goesmann A."/>
            <person name="Smits T.H."/>
            <person name="Bagheri H.C."/>
        </authorList>
    </citation>
    <scope>NUCLEOTIDE SEQUENCE [LARGE SCALE GENOMIC DNA]</scope>
    <source>
        <strain evidence="10">BUZ 2T</strain>
    </source>
</reference>
<feature type="transmembrane region" description="Helical" evidence="6">
    <location>
        <begin position="754"/>
        <end position="774"/>
    </location>
</feature>
<evidence type="ECO:0000313" key="10">
    <source>
        <dbReference type="Proteomes" id="UP000011058"/>
    </source>
</evidence>
<dbReference type="PANTHER" id="PTHR30572">
    <property type="entry name" value="MEMBRANE COMPONENT OF TRANSPORTER-RELATED"/>
    <property type="match status" value="1"/>
</dbReference>
<dbReference type="InterPro" id="IPR003838">
    <property type="entry name" value="ABC3_permease_C"/>
</dbReference>
<feature type="transmembrane region" description="Helical" evidence="6">
    <location>
        <begin position="333"/>
        <end position="355"/>
    </location>
</feature>
<keyword evidence="3 6" id="KW-0812">Transmembrane</keyword>
<keyword evidence="5 6" id="KW-0472">Membrane</keyword>
<dbReference type="Pfam" id="PF02687">
    <property type="entry name" value="FtsX"/>
    <property type="match status" value="2"/>
</dbReference>
<organism evidence="9 10">
    <name type="scientific">Fibrella aestuarina BUZ 2</name>
    <dbReference type="NCBI Taxonomy" id="1166018"/>
    <lineage>
        <taxon>Bacteria</taxon>
        <taxon>Pseudomonadati</taxon>
        <taxon>Bacteroidota</taxon>
        <taxon>Cytophagia</taxon>
        <taxon>Cytophagales</taxon>
        <taxon>Spirosomataceae</taxon>
        <taxon>Fibrella</taxon>
    </lineage>
</organism>
<evidence type="ECO:0000256" key="2">
    <source>
        <dbReference type="ARBA" id="ARBA00022475"/>
    </source>
</evidence>
<evidence type="ECO:0000256" key="1">
    <source>
        <dbReference type="ARBA" id="ARBA00004651"/>
    </source>
</evidence>
<feature type="transmembrane region" description="Helical" evidence="6">
    <location>
        <begin position="720"/>
        <end position="747"/>
    </location>
</feature>
<keyword evidence="10" id="KW-1185">Reference proteome</keyword>
<evidence type="ECO:0000256" key="4">
    <source>
        <dbReference type="ARBA" id="ARBA00022989"/>
    </source>
</evidence>
<feature type="transmembrane region" description="Helical" evidence="6">
    <location>
        <begin position="424"/>
        <end position="444"/>
    </location>
</feature>
<dbReference type="InterPro" id="IPR050250">
    <property type="entry name" value="Macrolide_Exporter_MacB"/>
</dbReference>
<protein>
    <recommendedName>
        <fullName evidence="11">Macrolide export ATP-binding/permease protein macB</fullName>
    </recommendedName>
</protein>
<feature type="domain" description="MacB-like periplasmic core" evidence="8">
    <location>
        <begin position="20"/>
        <end position="235"/>
    </location>
</feature>
<comment type="subcellular location">
    <subcellularLocation>
        <location evidence="1">Cell membrane</location>
        <topology evidence="1">Multi-pass membrane protein</topology>
    </subcellularLocation>
</comment>
<dbReference type="PANTHER" id="PTHR30572:SF18">
    <property type="entry name" value="ABC-TYPE MACROLIDE FAMILY EXPORT SYSTEM PERMEASE COMPONENT 2"/>
    <property type="match status" value="1"/>
</dbReference>
<evidence type="ECO:0000256" key="5">
    <source>
        <dbReference type="ARBA" id="ARBA00023136"/>
    </source>
</evidence>
<dbReference type="HOGENOM" id="CLU_008713_1_0_10"/>
<feature type="transmembrane region" description="Helical" evidence="6">
    <location>
        <begin position="280"/>
        <end position="302"/>
    </location>
</feature>
<dbReference type="RefSeq" id="WP_015329305.1">
    <property type="nucleotide sequence ID" value="NC_020054.1"/>
</dbReference>
<evidence type="ECO:0008006" key="11">
    <source>
        <dbReference type="Google" id="ProtNLM"/>
    </source>
</evidence>
<dbReference type="OrthoDB" id="5933722at2"/>
<dbReference type="Proteomes" id="UP000011058">
    <property type="component" value="Chromosome"/>
</dbReference>
<accession>I0K252</accession>
<dbReference type="GO" id="GO:0005886">
    <property type="term" value="C:plasma membrane"/>
    <property type="evidence" value="ECO:0007669"/>
    <property type="project" value="UniProtKB-SubCell"/>
</dbReference>
<dbReference type="PATRIC" id="fig|1166018.3.peg.194"/>
<evidence type="ECO:0000256" key="6">
    <source>
        <dbReference type="SAM" id="Phobius"/>
    </source>
</evidence>
<sequence length="788" mass="87136">MLRNYITIAWRNLWKHKLFTFINIVGLASGLMVCLLAMAHIRGAFTYDTFHANRARIVRLQTEVTDKNNDVWPYATSPMPLADVLKRDYGLVDETARLMRTYGEITGNTRRLQLLSYAVDPSFFHLFSYPLAQGQPATQPGTVVITQQTAARFFGTANPIGQVLTQEGMPPAVVTGILAEMPTPSHLRFDLLFSLAPSTQTQQPGVFQDWRAYQAGYTYALLKPGATAAQLEAVLPTLTGRVLRNLSFQHEKGYSLQVQPLTGLSPSYNELMLGTYEPQIGGLLVELGVGLLTLLMAAFNYINLTLARSLARAREVGIRKVAGALRWQLLGQFMAESVILSLLALGLATLLLEWVRPMAFVQQWMLGALPWDVTLWGVFVLFSVGVGLLAGFVPARVLSGFQPAQVLRSHTGLRVIRGISLRKALIVAQFSISLVAMIALLTMIRQMDYMATADYGFRRDRILNLPLNAGTANRLAGELGRRAGVERVTFTSGLFGSYGSQNQVKRQRNGPDSMQTFTWSVDNQFVPAMNLQLLAGQNLPPLSADSLGRQVLLNEEAVRAFRLGDPREAVGQTLWLNDSTDVRIVGVLRDFRFTTFSWTIKPLLLRTQPADFRYLSVAVAAGAEASVMAAAQRTWKRVNPYDPFAGQWYDDFLRERHRHDEDTDFMSLLLGLAFSIAGLGLFGMVNYTTQTRLKEIGIRKVMGAGVAQIVWLLSRGFVQWLALAAAIALPLGYLAGYSILIMFAYHVTLGLETLGVCLGVLLLIGSLTISGQTYRAAQMNPVKSLRSE</sequence>
<dbReference type="STRING" id="1166018.FAES_0191"/>
<feature type="domain" description="ABC3 transporter permease C-terminal" evidence="7">
    <location>
        <begin position="289"/>
        <end position="401"/>
    </location>
</feature>
<dbReference type="EMBL" id="HE796683">
    <property type="protein sequence ID" value="CCG98205.1"/>
    <property type="molecule type" value="Genomic_DNA"/>
</dbReference>